<organism evidence="2 3">
    <name type="scientific">Flavobacterium silvisoli</name>
    <dbReference type="NCBI Taxonomy" id="2529433"/>
    <lineage>
        <taxon>Bacteria</taxon>
        <taxon>Pseudomonadati</taxon>
        <taxon>Bacteroidota</taxon>
        <taxon>Flavobacteriia</taxon>
        <taxon>Flavobacteriales</taxon>
        <taxon>Flavobacteriaceae</taxon>
        <taxon>Flavobacterium</taxon>
    </lineage>
</organism>
<dbReference type="InterPro" id="IPR001387">
    <property type="entry name" value="Cro/C1-type_HTH"/>
</dbReference>
<evidence type="ECO:0000313" key="3">
    <source>
        <dbReference type="Proteomes" id="UP000293300"/>
    </source>
</evidence>
<dbReference type="RefSeq" id="WP_131474666.1">
    <property type="nucleotide sequence ID" value="NZ_SJPE01000001.1"/>
</dbReference>
<dbReference type="Gene3D" id="1.10.260.40">
    <property type="entry name" value="lambda repressor-like DNA-binding domains"/>
    <property type="match status" value="1"/>
</dbReference>
<dbReference type="SUPFAM" id="SSF47413">
    <property type="entry name" value="lambda repressor-like DNA-binding domains"/>
    <property type="match status" value="1"/>
</dbReference>
<protein>
    <submittedName>
        <fullName evidence="2">XRE family transcriptional regulator</fullName>
    </submittedName>
</protein>
<dbReference type="InterPro" id="IPR010982">
    <property type="entry name" value="Lambda_DNA-bd_dom_sf"/>
</dbReference>
<accession>A0A4Q9Z3P3</accession>
<sequence length="135" mass="15719">MKTHQTICELLGLKQQEMAMLLGVHRTQWSMFELGKRSLPKEALMKLHEILTLNQSLDKMDADETSINKPIGNFTKEELESLLKENEYQCLATERKLNYQHQKLQSLLKAERIREPITERFSSKQLSNQQCAADD</sequence>
<name>A0A4Q9Z3P3_9FLAO</name>
<dbReference type="AlphaFoldDB" id="A0A4Q9Z3P3"/>
<dbReference type="Pfam" id="PF01381">
    <property type="entry name" value="HTH_3"/>
    <property type="match status" value="1"/>
</dbReference>
<dbReference type="PROSITE" id="PS50943">
    <property type="entry name" value="HTH_CROC1"/>
    <property type="match status" value="1"/>
</dbReference>
<dbReference type="Proteomes" id="UP000293300">
    <property type="component" value="Unassembled WGS sequence"/>
</dbReference>
<gene>
    <name evidence="2" type="ORF">EZL74_00710</name>
</gene>
<keyword evidence="3" id="KW-1185">Reference proteome</keyword>
<dbReference type="EMBL" id="SJPE01000001">
    <property type="protein sequence ID" value="TBX71054.1"/>
    <property type="molecule type" value="Genomic_DNA"/>
</dbReference>
<reference evidence="2 3" key="1">
    <citation type="submission" date="2019-02" db="EMBL/GenBank/DDBJ databases">
        <title>Flavobacterium sp. RD-2-33 isolated from forest soil.</title>
        <authorList>
            <person name="Chaudhary D.K."/>
        </authorList>
    </citation>
    <scope>NUCLEOTIDE SEQUENCE [LARGE SCALE GENOMIC DNA]</scope>
    <source>
        <strain evidence="2 3">RD-2-33</strain>
    </source>
</reference>
<comment type="caution">
    <text evidence="2">The sequence shown here is derived from an EMBL/GenBank/DDBJ whole genome shotgun (WGS) entry which is preliminary data.</text>
</comment>
<dbReference type="OrthoDB" id="1366976at2"/>
<dbReference type="CDD" id="cd00093">
    <property type="entry name" value="HTH_XRE"/>
    <property type="match status" value="1"/>
</dbReference>
<feature type="domain" description="HTH cro/C1-type" evidence="1">
    <location>
        <begin position="9"/>
        <end position="60"/>
    </location>
</feature>
<evidence type="ECO:0000313" key="2">
    <source>
        <dbReference type="EMBL" id="TBX71054.1"/>
    </source>
</evidence>
<dbReference type="GO" id="GO:0003677">
    <property type="term" value="F:DNA binding"/>
    <property type="evidence" value="ECO:0007669"/>
    <property type="project" value="InterPro"/>
</dbReference>
<proteinExistence type="predicted"/>
<evidence type="ECO:0000259" key="1">
    <source>
        <dbReference type="PROSITE" id="PS50943"/>
    </source>
</evidence>